<dbReference type="GO" id="GO:0006629">
    <property type="term" value="P:lipid metabolic process"/>
    <property type="evidence" value="ECO:0007669"/>
    <property type="project" value="InterPro"/>
</dbReference>
<dbReference type="InterPro" id="IPR017946">
    <property type="entry name" value="PLC-like_Pdiesterase_TIM-brl"/>
</dbReference>
<dbReference type="STRING" id="1076937.SAMN04488120_11315"/>
<dbReference type="SUPFAM" id="SSF51695">
    <property type="entry name" value="PLC-like phosphodiesterases"/>
    <property type="match status" value="1"/>
</dbReference>
<dbReference type="PROSITE" id="PS51257">
    <property type="entry name" value="PROKAR_LIPOPROTEIN"/>
    <property type="match status" value="1"/>
</dbReference>
<dbReference type="Gene3D" id="3.20.20.190">
    <property type="entry name" value="Phosphatidylinositol (PI) phosphodiesterase"/>
    <property type="match status" value="1"/>
</dbReference>
<dbReference type="InterPro" id="IPR030395">
    <property type="entry name" value="GP_PDE_dom"/>
</dbReference>
<dbReference type="RefSeq" id="WP_159431161.1">
    <property type="nucleotide sequence ID" value="NZ_FOOC01000013.1"/>
</dbReference>
<accession>A0A1I2K9D1</accession>
<name>A0A1I2K9D1_9GAMM</name>
<sequence>MGIGRDRGLWRIGAGVLAAALLGCGSSQRPQIQAGACTLHSSGGFVSAHRGGAAYAPENTLLAFANAVRLGVDEIELDVQLTADGELVVIHDDTLDRTTDCSGTVGAWTLAQIRACDAAYWFAPGQATTAPDTGLAHPLRGTGVRIPSLREVLDWHATLPCPPRLSIEIKNIPGETNFDPVGTRSADVLLPLLEAYALAERIVVQSFWPPTLDAVKRRNPAIRTQLLTTSSTGQTATMNLAYTTAGGHDISAPNFDAPDFDAAFVALAHAAGKAVVPYTVDTARDQQTTLALGVDGLITNYPGCALHLRQRPLPDKLTPDGVPPLPACPPSPGNPLPGMPDRPSPEVCAALRPARWQPASGAAAPHARLRVVGIQFKHDVRHVESYASFRTKMRCLMEDHAVPLMQPGLPMLVVFNEDIGLMTLATGSRGALVREQAQTPLRAPAGDAAPLGIVAALGLLNTSYAPQIAAYQAMFGPVDPRKQVLLAATDTFARAYSQTFSDIARDYGVYVVASNNMARYRASRDPLDIALFKDPDLDSVDEVYIATEPVVTNQTAIWGPVDIHPEAPKGETNLLFRNHKVPLTDIELTVLALDEGPAEGDAALANAAGIEIEGFRLGFATSLPAFQWGYDFGQRPADFQPCADVRARYMPCMDALGVDVVIQAEANPGRWATNQAGGWQPLEWMLSTWRTVADPTVRFRYNVTPHLVGNLLDLVFDGQSAITARGAQAPLRHYVGNLEFEPGVDLEAYRVFQGEKREFIALAPWVVPDAPRAELRAVAAALAPGSGDALENDYLETAVWADFTR</sequence>
<gene>
    <name evidence="2" type="ORF">SAMN04488120_11315</name>
</gene>
<dbReference type="GO" id="GO:0008081">
    <property type="term" value="F:phosphoric diester hydrolase activity"/>
    <property type="evidence" value="ECO:0007669"/>
    <property type="project" value="InterPro"/>
</dbReference>
<dbReference type="Pfam" id="PF03009">
    <property type="entry name" value="GDPD"/>
    <property type="match status" value="1"/>
</dbReference>
<feature type="domain" description="GP-PDE" evidence="1">
    <location>
        <begin position="44"/>
        <end position="309"/>
    </location>
</feature>
<keyword evidence="3" id="KW-1185">Reference proteome</keyword>
<evidence type="ECO:0000259" key="1">
    <source>
        <dbReference type="PROSITE" id="PS51704"/>
    </source>
</evidence>
<protein>
    <submittedName>
        <fullName evidence="2">Glycerophosphoryl diester phosphodiesterase</fullName>
    </submittedName>
</protein>
<dbReference type="OrthoDB" id="9811121at2"/>
<organism evidence="2 3">
    <name type="scientific">Fontimonas thermophila</name>
    <dbReference type="NCBI Taxonomy" id="1076937"/>
    <lineage>
        <taxon>Bacteria</taxon>
        <taxon>Pseudomonadati</taxon>
        <taxon>Pseudomonadota</taxon>
        <taxon>Gammaproteobacteria</taxon>
        <taxon>Nevskiales</taxon>
        <taxon>Nevskiaceae</taxon>
        <taxon>Fontimonas</taxon>
    </lineage>
</organism>
<dbReference type="PROSITE" id="PS51704">
    <property type="entry name" value="GP_PDE"/>
    <property type="match status" value="1"/>
</dbReference>
<dbReference type="Proteomes" id="UP000199771">
    <property type="component" value="Unassembled WGS sequence"/>
</dbReference>
<reference evidence="2 3" key="1">
    <citation type="submission" date="2016-10" db="EMBL/GenBank/DDBJ databases">
        <authorList>
            <person name="de Groot N.N."/>
        </authorList>
    </citation>
    <scope>NUCLEOTIDE SEQUENCE [LARGE SCALE GENOMIC DNA]</scope>
    <source>
        <strain evidence="2 3">DSM 23609</strain>
    </source>
</reference>
<dbReference type="AlphaFoldDB" id="A0A1I2K9D1"/>
<evidence type="ECO:0000313" key="2">
    <source>
        <dbReference type="EMBL" id="SFF61847.1"/>
    </source>
</evidence>
<proteinExistence type="predicted"/>
<dbReference type="PANTHER" id="PTHR46211:SF14">
    <property type="entry name" value="GLYCEROPHOSPHODIESTER PHOSPHODIESTERASE"/>
    <property type="match status" value="1"/>
</dbReference>
<evidence type="ECO:0000313" key="3">
    <source>
        <dbReference type="Proteomes" id="UP000199771"/>
    </source>
</evidence>
<dbReference type="PANTHER" id="PTHR46211">
    <property type="entry name" value="GLYCEROPHOSPHORYL DIESTER PHOSPHODIESTERASE"/>
    <property type="match status" value="1"/>
</dbReference>
<dbReference type="EMBL" id="FOOC01000013">
    <property type="protein sequence ID" value="SFF61847.1"/>
    <property type="molecule type" value="Genomic_DNA"/>
</dbReference>